<accession>A0A0C3P2P8</accession>
<gene>
    <name evidence="2" type="ORF">M404DRAFT_28601</name>
</gene>
<dbReference type="EMBL" id="KN831987">
    <property type="protein sequence ID" value="KIO01574.1"/>
    <property type="molecule type" value="Genomic_DNA"/>
</dbReference>
<keyword evidence="3" id="KW-1185">Reference proteome</keyword>
<dbReference type="InterPro" id="IPR001810">
    <property type="entry name" value="F-box_dom"/>
</dbReference>
<dbReference type="Pfam" id="PF12937">
    <property type="entry name" value="F-box-like"/>
    <property type="match status" value="1"/>
</dbReference>
<feature type="domain" description="F-box" evidence="1">
    <location>
        <begin position="9"/>
        <end position="46"/>
    </location>
</feature>
<dbReference type="AlphaFoldDB" id="A0A0C3P2P8"/>
<evidence type="ECO:0000313" key="3">
    <source>
        <dbReference type="Proteomes" id="UP000054217"/>
    </source>
</evidence>
<dbReference type="HOGENOM" id="CLU_021164_0_1_1"/>
<evidence type="ECO:0000259" key="1">
    <source>
        <dbReference type="Pfam" id="PF12937"/>
    </source>
</evidence>
<organism evidence="2 3">
    <name type="scientific">Pisolithus tinctorius Marx 270</name>
    <dbReference type="NCBI Taxonomy" id="870435"/>
    <lineage>
        <taxon>Eukaryota</taxon>
        <taxon>Fungi</taxon>
        <taxon>Dikarya</taxon>
        <taxon>Basidiomycota</taxon>
        <taxon>Agaricomycotina</taxon>
        <taxon>Agaricomycetes</taxon>
        <taxon>Agaricomycetidae</taxon>
        <taxon>Boletales</taxon>
        <taxon>Sclerodermatineae</taxon>
        <taxon>Pisolithaceae</taxon>
        <taxon>Pisolithus</taxon>
    </lineage>
</organism>
<proteinExistence type="predicted"/>
<name>A0A0C3P2P8_PISTI</name>
<dbReference type="InterPro" id="IPR032675">
    <property type="entry name" value="LRR_dom_sf"/>
</dbReference>
<reference evidence="3" key="2">
    <citation type="submission" date="2015-01" db="EMBL/GenBank/DDBJ databases">
        <title>Evolutionary Origins and Diversification of the Mycorrhizal Mutualists.</title>
        <authorList>
            <consortium name="DOE Joint Genome Institute"/>
            <consortium name="Mycorrhizal Genomics Consortium"/>
            <person name="Kohler A."/>
            <person name="Kuo A."/>
            <person name="Nagy L.G."/>
            <person name="Floudas D."/>
            <person name="Copeland A."/>
            <person name="Barry K.W."/>
            <person name="Cichocki N."/>
            <person name="Veneault-Fourrey C."/>
            <person name="LaButti K."/>
            <person name="Lindquist E.A."/>
            <person name="Lipzen A."/>
            <person name="Lundell T."/>
            <person name="Morin E."/>
            <person name="Murat C."/>
            <person name="Riley R."/>
            <person name="Ohm R."/>
            <person name="Sun H."/>
            <person name="Tunlid A."/>
            <person name="Henrissat B."/>
            <person name="Grigoriev I.V."/>
            <person name="Hibbett D.S."/>
            <person name="Martin F."/>
        </authorList>
    </citation>
    <scope>NUCLEOTIDE SEQUENCE [LARGE SCALE GENOMIC DNA]</scope>
    <source>
        <strain evidence="3">Marx 270</strain>
    </source>
</reference>
<dbReference type="SUPFAM" id="SSF52047">
    <property type="entry name" value="RNI-like"/>
    <property type="match status" value="1"/>
</dbReference>
<evidence type="ECO:0000313" key="2">
    <source>
        <dbReference type="EMBL" id="KIO01574.1"/>
    </source>
</evidence>
<reference evidence="2 3" key="1">
    <citation type="submission" date="2014-04" db="EMBL/GenBank/DDBJ databases">
        <authorList>
            <consortium name="DOE Joint Genome Institute"/>
            <person name="Kuo A."/>
            <person name="Kohler A."/>
            <person name="Costa M.D."/>
            <person name="Nagy L.G."/>
            <person name="Floudas D."/>
            <person name="Copeland A."/>
            <person name="Barry K.W."/>
            <person name="Cichocki N."/>
            <person name="Veneault-Fourrey C."/>
            <person name="LaButti K."/>
            <person name="Lindquist E.A."/>
            <person name="Lipzen A."/>
            <person name="Lundell T."/>
            <person name="Morin E."/>
            <person name="Murat C."/>
            <person name="Sun H."/>
            <person name="Tunlid A."/>
            <person name="Henrissat B."/>
            <person name="Grigoriev I.V."/>
            <person name="Hibbett D.S."/>
            <person name="Martin F."/>
            <person name="Nordberg H.P."/>
            <person name="Cantor M.N."/>
            <person name="Hua S.X."/>
        </authorList>
    </citation>
    <scope>NUCLEOTIDE SEQUENCE [LARGE SCALE GENOMIC DNA]</scope>
    <source>
        <strain evidence="2 3">Marx 270</strain>
    </source>
</reference>
<dbReference type="InParanoid" id="A0A0C3P2P8"/>
<sequence length="542" mass="61282">MHPCLRVYEILQLIFRCVEDRSTLCALARTCRTFNEPATALIWETLTAMEPILGQLSSARIVRISRTIGTIDTCRVRRLHVSFIPVLREDYRNDHIPEGFDFLASPPDPSFLFPNLRALSFEAPDDISSNKHKNAVIQFFHLLLRPHLSALRLKIPHLLSTRLDISAIPTLCPNIRILNIKGLRHYSDGVSTQDLDQLSRIVSKLHHLEAVKSYVTSWEMLSGLAQMKGLRRLSVSLPHILGLRPECPSGEIFPQLRTLNVIAASVASCTDFLRWTSLDKVTEIYINCSDILPDNDPSQNLVEMTSLISLQCKHLEILWISSSSSRDDEIPTAWPRPLLENYQAFHQLRAIALKTPISLTLADSDLEGMVKAWPHLEAFHLFHQVMLDPPVQLTLRGVTALLYHCPKLKHFTLTFDATHVPAPLSYSTLVRNTAVGYMGVCASPVSESRDVAAYLSTIMPYLTVIGVVGASYRSAWLWICTQHQHKPAIRVDMSPTKLYHLLTAGTERGGDPVKGCSREWFWTSPRDWDRAREVIKGRLLRN</sequence>
<protein>
    <recommendedName>
        <fullName evidence="1">F-box domain-containing protein</fullName>
    </recommendedName>
</protein>
<dbReference type="Gene3D" id="3.80.10.10">
    <property type="entry name" value="Ribonuclease Inhibitor"/>
    <property type="match status" value="2"/>
</dbReference>
<dbReference type="OrthoDB" id="3543113at2759"/>
<dbReference type="Proteomes" id="UP000054217">
    <property type="component" value="Unassembled WGS sequence"/>
</dbReference>
<dbReference type="STRING" id="870435.A0A0C3P2P8"/>